<dbReference type="EC" id="2.7.8.-" evidence="12"/>
<name>A0A290QMZ6_9BACT</name>
<evidence type="ECO:0000256" key="7">
    <source>
        <dbReference type="ARBA" id="ARBA00022989"/>
    </source>
</evidence>
<dbReference type="SMART" id="SM00155">
    <property type="entry name" value="PLDc"/>
    <property type="match status" value="2"/>
</dbReference>
<keyword evidence="7 13" id="KW-1133">Transmembrane helix</keyword>
<comment type="subcellular location">
    <subcellularLocation>
        <location evidence="1">Cell membrane</location>
        <topology evidence="1">Multi-pass membrane protein</topology>
    </subcellularLocation>
</comment>
<feature type="transmembrane region" description="Helical" evidence="13">
    <location>
        <begin position="42"/>
        <end position="63"/>
    </location>
</feature>
<evidence type="ECO:0000313" key="16">
    <source>
        <dbReference type="Proteomes" id="UP000217265"/>
    </source>
</evidence>
<evidence type="ECO:0000313" key="15">
    <source>
        <dbReference type="EMBL" id="ATC65602.1"/>
    </source>
</evidence>
<feature type="domain" description="PLD phosphodiesterase" evidence="14">
    <location>
        <begin position="211"/>
        <end position="238"/>
    </location>
</feature>
<dbReference type="InterPro" id="IPR025202">
    <property type="entry name" value="PLD-like_dom"/>
</dbReference>
<keyword evidence="11" id="KW-1208">Phospholipid metabolism</keyword>
<keyword evidence="9 13" id="KW-0472">Membrane</keyword>
<keyword evidence="10" id="KW-0594">Phospholipid biosynthesis</keyword>
<dbReference type="AlphaFoldDB" id="A0A290QMZ6"/>
<evidence type="ECO:0000256" key="4">
    <source>
        <dbReference type="ARBA" id="ARBA00022679"/>
    </source>
</evidence>
<keyword evidence="5 13" id="KW-0812">Transmembrane</keyword>
<organism evidence="15 16">
    <name type="scientific">Nibricoccus aquaticus</name>
    <dbReference type="NCBI Taxonomy" id="2576891"/>
    <lineage>
        <taxon>Bacteria</taxon>
        <taxon>Pseudomonadati</taxon>
        <taxon>Verrucomicrobiota</taxon>
        <taxon>Opitutia</taxon>
        <taxon>Opitutales</taxon>
        <taxon>Opitutaceae</taxon>
        <taxon>Nibricoccus</taxon>
    </lineage>
</organism>
<dbReference type="SUPFAM" id="SSF56024">
    <property type="entry name" value="Phospholipase D/nuclease"/>
    <property type="match status" value="2"/>
</dbReference>
<dbReference type="NCBIfam" id="TIGR04265">
    <property type="entry name" value="bac_cardiolipin"/>
    <property type="match status" value="1"/>
</dbReference>
<dbReference type="PANTHER" id="PTHR21248:SF22">
    <property type="entry name" value="PHOSPHOLIPASE D"/>
    <property type="match status" value="1"/>
</dbReference>
<sequence>MEFFRHIFSHPVIPHFLTVASFLLAVFFVARLLAEKRQPGNTLAWMLIILLVPYVGVPLYLMFGGRKFRRLAERKSSLLPQLEGLKSLDAVSQILPTAQAIDAAGASPSVGGNSVQLLTTGEDAFKTLEAQILAARHSIHITTFILGRDETGRRIVKLLAQRAREGIKVRLLLDAVGCMFSSRKFVQPLRDAGGEVQRFMPVVPLSTRHTANLRNHRKIALFDQHTAIIGGHNLARDYMGPVSYRKRFRDFGVIIRGPGAALLNEVFLADWCYASGQSSTKLHEELLPEAIRSEGESAMQIVASGPDVKGDPLYEGIISMIQEARTSILIVTPYFIPDEVLWRSLMVKARSGTEVTLILPARSNHPITDFARRHYTRELRKAGAHIRLYGPGMLHAKAVMVDHRIGLVGSANFDLRSLFVNFEIGVFLYSETDVLAMRAWAEELLTHCREPKAEKKRRLLTGLAEDLSRLFAPLL</sequence>
<dbReference type="GO" id="GO:0008808">
    <property type="term" value="F:cardiolipin synthase activity"/>
    <property type="evidence" value="ECO:0007669"/>
    <property type="project" value="UniProtKB-UniRule"/>
</dbReference>
<evidence type="ECO:0000256" key="10">
    <source>
        <dbReference type="ARBA" id="ARBA00023209"/>
    </source>
</evidence>
<dbReference type="GO" id="GO:0032049">
    <property type="term" value="P:cardiolipin biosynthetic process"/>
    <property type="evidence" value="ECO:0007669"/>
    <property type="project" value="UniProtKB-UniRule"/>
</dbReference>
<proteinExistence type="predicted"/>
<dbReference type="PROSITE" id="PS50035">
    <property type="entry name" value="PLD"/>
    <property type="match status" value="2"/>
</dbReference>
<dbReference type="OrthoDB" id="9762009at2"/>
<evidence type="ECO:0000256" key="5">
    <source>
        <dbReference type="ARBA" id="ARBA00022692"/>
    </source>
</evidence>
<evidence type="ECO:0000256" key="3">
    <source>
        <dbReference type="ARBA" id="ARBA00022516"/>
    </source>
</evidence>
<dbReference type="KEGG" id="vbh:CMV30_17525"/>
<dbReference type="CDD" id="cd09162">
    <property type="entry name" value="PLDc_CLS_unchar1_2"/>
    <property type="match status" value="1"/>
</dbReference>
<feature type="domain" description="PLD phosphodiesterase" evidence="14">
    <location>
        <begin position="390"/>
        <end position="417"/>
    </location>
</feature>
<gene>
    <name evidence="15" type="primary">cls</name>
    <name evidence="15" type="ORF">CMV30_17525</name>
</gene>
<keyword evidence="2" id="KW-1003">Cell membrane</keyword>
<evidence type="ECO:0000256" key="6">
    <source>
        <dbReference type="ARBA" id="ARBA00022737"/>
    </source>
</evidence>
<evidence type="ECO:0000256" key="13">
    <source>
        <dbReference type="SAM" id="Phobius"/>
    </source>
</evidence>
<dbReference type="InterPro" id="IPR001736">
    <property type="entry name" value="PLipase_D/transphosphatidylase"/>
</dbReference>
<dbReference type="Pfam" id="PF13396">
    <property type="entry name" value="PLDc_N"/>
    <property type="match status" value="1"/>
</dbReference>
<dbReference type="Gene3D" id="3.30.870.10">
    <property type="entry name" value="Endonuclease Chain A"/>
    <property type="match status" value="2"/>
</dbReference>
<keyword evidence="16" id="KW-1185">Reference proteome</keyword>
<evidence type="ECO:0000256" key="2">
    <source>
        <dbReference type="ARBA" id="ARBA00022475"/>
    </source>
</evidence>
<evidence type="ECO:0000256" key="9">
    <source>
        <dbReference type="ARBA" id="ARBA00023136"/>
    </source>
</evidence>
<dbReference type="EMBL" id="CP023344">
    <property type="protein sequence ID" value="ATC65602.1"/>
    <property type="molecule type" value="Genomic_DNA"/>
</dbReference>
<keyword evidence="6" id="KW-0677">Repeat</keyword>
<accession>A0A290QMZ6</accession>
<evidence type="ECO:0000256" key="8">
    <source>
        <dbReference type="ARBA" id="ARBA00023098"/>
    </source>
</evidence>
<keyword evidence="4" id="KW-0808">Transferase</keyword>
<evidence type="ECO:0000259" key="14">
    <source>
        <dbReference type="PROSITE" id="PS50035"/>
    </source>
</evidence>
<keyword evidence="8" id="KW-0443">Lipid metabolism</keyword>
<protein>
    <recommendedName>
        <fullName evidence="12">Cardiolipin synthase</fullName>
        <ecNumber evidence="12">2.7.8.-</ecNumber>
    </recommendedName>
</protein>
<dbReference type="GO" id="GO:0005886">
    <property type="term" value="C:plasma membrane"/>
    <property type="evidence" value="ECO:0007669"/>
    <property type="project" value="UniProtKB-SubCell"/>
</dbReference>
<dbReference type="InterPro" id="IPR022924">
    <property type="entry name" value="Cardiolipin_synthase"/>
</dbReference>
<dbReference type="PANTHER" id="PTHR21248">
    <property type="entry name" value="CARDIOLIPIN SYNTHASE"/>
    <property type="match status" value="1"/>
</dbReference>
<evidence type="ECO:0000256" key="12">
    <source>
        <dbReference type="NCBIfam" id="TIGR04265"/>
    </source>
</evidence>
<keyword evidence="3" id="KW-0444">Lipid biosynthesis</keyword>
<evidence type="ECO:0000256" key="11">
    <source>
        <dbReference type="ARBA" id="ARBA00023264"/>
    </source>
</evidence>
<dbReference type="InterPro" id="IPR027379">
    <property type="entry name" value="CLS_N"/>
</dbReference>
<reference evidence="15 16" key="1">
    <citation type="submission" date="2017-09" db="EMBL/GenBank/DDBJ databases">
        <title>Complete genome sequence of Verrucomicrobial strain HZ-65, isolated from freshwater.</title>
        <authorList>
            <person name="Choi A."/>
        </authorList>
    </citation>
    <scope>NUCLEOTIDE SEQUENCE [LARGE SCALE GENOMIC DNA]</scope>
    <source>
        <strain evidence="15 16">HZ-65</strain>
    </source>
</reference>
<dbReference type="Proteomes" id="UP000217265">
    <property type="component" value="Chromosome"/>
</dbReference>
<evidence type="ECO:0000256" key="1">
    <source>
        <dbReference type="ARBA" id="ARBA00004651"/>
    </source>
</evidence>
<feature type="transmembrane region" description="Helical" evidence="13">
    <location>
        <begin position="12"/>
        <end position="30"/>
    </location>
</feature>
<dbReference type="Pfam" id="PF13091">
    <property type="entry name" value="PLDc_2"/>
    <property type="match status" value="2"/>
</dbReference>